<protein>
    <submittedName>
        <fullName evidence="1">Alpha-ribazole phosphatase</fullName>
        <ecNumber evidence="1">3.1.3.73</ecNumber>
    </submittedName>
</protein>
<dbReference type="GO" id="GO:0043755">
    <property type="term" value="F:alpha-ribazole phosphatase activity"/>
    <property type="evidence" value="ECO:0007669"/>
    <property type="project" value="UniProtKB-EC"/>
</dbReference>
<keyword evidence="2" id="KW-1185">Reference proteome</keyword>
<reference evidence="1 2" key="1">
    <citation type="submission" date="2020-08" db="EMBL/GenBank/DDBJ databases">
        <title>Genome sequencing of Purple Non-Sulfur Bacteria from various extreme environments.</title>
        <authorList>
            <person name="Mayer M."/>
        </authorList>
    </citation>
    <scope>NUCLEOTIDE SEQUENCE [LARGE SCALE GENOMIC DNA]</scope>
    <source>
        <strain evidence="1 2">JA131</strain>
    </source>
</reference>
<dbReference type="RefSeq" id="WP_184042858.1">
    <property type="nucleotide sequence ID" value="NZ_JACIGK010000004.1"/>
</dbReference>
<gene>
    <name evidence="1" type="ORF">GGD89_000856</name>
</gene>
<proteinExistence type="predicted"/>
<dbReference type="EC" id="3.1.3.73" evidence="1"/>
<dbReference type="EMBL" id="JACIGK010000004">
    <property type="protein sequence ID" value="MBB4265241.1"/>
    <property type="molecule type" value="Genomic_DNA"/>
</dbReference>
<evidence type="ECO:0000313" key="1">
    <source>
        <dbReference type="EMBL" id="MBB4265241.1"/>
    </source>
</evidence>
<dbReference type="InterPro" id="IPR013078">
    <property type="entry name" value="His_Pase_superF_clade-1"/>
</dbReference>
<dbReference type="CDD" id="cd07067">
    <property type="entry name" value="HP_PGM_like"/>
    <property type="match status" value="1"/>
</dbReference>
<organism evidence="1 2">
    <name type="scientific">Roseospira visakhapatnamensis</name>
    <dbReference type="NCBI Taxonomy" id="390880"/>
    <lineage>
        <taxon>Bacteria</taxon>
        <taxon>Pseudomonadati</taxon>
        <taxon>Pseudomonadota</taxon>
        <taxon>Alphaproteobacteria</taxon>
        <taxon>Rhodospirillales</taxon>
        <taxon>Rhodospirillaceae</taxon>
        <taxon>Roseospira</taxon>
    </lineage>
</organism>
<dbReference type="Pfam" id="PF00300">
    <property type="entry name" value="His_Phos_1"/>
    <property type="match status" value="1"/>
</dbReference>
<dbReference type="SUPFAM" id="SSF53254">
    <property type="entry name" value="Phosphoglycerate mutase-like"/>
    <property type="match status" value="1"/>
</dbReference>
<accession>A0A7W6RB20</accession>
<dbReference type="InterPro" id="IPR029033">
    <property type="entry name" value="His_PPase_superfam"/>
</dbReference>
<dbReference type="SMART" id="SM00855">
    <property type="entry name" value="PGAM"/>
    <property type="match status" value="1"/>
</dbReference>
<name>A0A7W6RB20_9PROT</name>
<dbReference type="Proteomes" id="UP000554286">
    <property type="component" value="Unassembled WGS sequence"/>
</dbReference>
<evidence type="ECO:0000313" key="2">
    <source>
        <dbReference type="Proteomes" id="UP000554286"/>
    </source>
</evidence>
<sequence>MSLAAKPVAAPAETRWWLIRHAPVPDAEGRIVGRLDLAADTGDDEDLEALARRLPARAVLVTTPLTRTDQTARALAAAGARLSRATEEPDFLEQHFGAWQGATWGGLASADPPDPVLAAFWAEPTRATPPGGESFAAVIDRVASGLDRWSADHAGRDIVAVVHAGTIRAALAVALGLDPATALRFVIDPLSLTRLDRLAGGGDWDGGWRVDCVNSLAMA</sequence>
<keyword evidence="1" id="KW-0378">Hydrolase</keyword>
<comment type="caution">
    <text evidence="1">The sequence shown here is derived from an EMBL/GenBank/DDBJ whole genome shotgun (WGS) entry which is preliminary data.</text>
</comment>
<dbReference type="Gene3D" id="3.40.50.1240">
    <property type="entry name" value="Phosphoglycerate mutase-like"/>
    <property type="match status" value="1"/>
</dbReference>
<dbReference type="AlphaFoldDB" id="A0A7W6RB20"/>